<dbReference type="InterPro" id="IPR050288">
    <property type="entry name" value="Cellulose_deg_GH3"/>
</dbReference>
<dbReference type="Gene3D" id="3.40.50.1700">
    <property type="entry name" value="Glycoside hydrolase family 3 C-terminal domain"/>
    <property type="match status" value="1"/>
</dbReference>
<dbReference type="EMBL" id="JACOOT010000010">
    <property type="protein sequence ID" value="MBC5650400.1"/>
    <property type="molecule type" value="Genomic_DNA"/>
</dbReference>
<dbReference type="Pfam" id="PF14310">
    <property type="entry name" value="Fn3-like"/>
    <property type="match status" value="1"/>
</dbReference>
<evidence type="ECO:0000259" key="3">
    <source>
        <dbReference type="SMART" id="SM01217"/>
    </source>
</evidence>
<dbReference type="InterPro" id="IPR017853">
    <property type="entry name" value="GH"/>
</dbReference>
<keyword evidence="2 4" id="KW-0378">Hydrolase</keyword>
<evidence type="ECO:0000256" key="2">
    <source>
        <dbReference type="ARBA" id="ARBA00022801"/>
    </source>
</evidence>
<sequence>MRYKVELKNKNIINKMTLKEKALLLSGKGMWKTYDFEAYGIPAFFLSDGPHGMRTQEGQGDWLGINKSKAATCFPTAATIANSWDPELAEEVASALGEEAVSFGVDMILGPGMNIKRSPLCGRNFEYFSEDPYLAGELGAAYVKGIQSKGPAACPKHFAVNSQELRRMSNNSVVDERTLREIYTAAFETTVKKAAPKAIMSSYNQINGVYANENQDLLQKLLRDTFGFHGIVVSDWGASNDHTEGVRCGSNLEMPGNSGTTAKELVRAVQKGRLDEKILDKRIDEILTTMLPVHQLVEMGKKSFDAEEHHKLARKAAAQSIVLLKNQDNILPLSENKTVAVIGEFAEKARYQGAGSSLVNPTKVENIMDIIDGYSFKKVIYEPGYHRNQKTDHRLLECAKKAAAEADTVLLFVGLDEASESEGMDRVHMKMPQNQLELINAVTGMNTETVVIVSAGSVVEMPWIRKVKAVVHGYLGGQAGASAMLDVITGKTNPSGKLNETYPICYEDTPAYAYYPGKERNSEYREGLYVGYRYYDTVKKEVLFPFGYGLSYTDFTYSDLSVSEKGVSFCITNTGNFAGAEIAQLYIEKEAPEVFRPVHELKGFSKVFLKPGETGRIEIPFEERTFAYFNVQTGEWEIEEGNYKILIAKNSRECVLQENVYQKGTGAKNPYKVHLSEYETGHVEQVSDDSYEKLLGYKIPDGAWNGELEKNDAFCQLYYAKGTVGRIIYRILDKMMKKSEKKGEANLDILFFYNMPFRGLINTTHGIFTSGMVDGFVKIVNGHLLTGLGKMLWSAIARK</sequence>
<dbReference type="PANTHER" id="PTHR42715:SF10">
    <property type="entry name" value="BETA-GLUCOSIDASE"/>
    <property type="match status" value="1"/>
</dbReference>
<dbReference type="PRINTS" id="PR00133">
    <property type="entry name" value="GLHYDRLASE3"/>
</dbReference>
<dbReference type="SMART" id="SM01217">
    <property type="entry name" value="Fn3_like"/>
    <property type="match status" value="1"/>
</dbReference>
<gene>
    <name evidence="4" type="ORF">H8S54_04560</name>
</gene>
<dbReference type="PANTHER" id="PTHR42715">
    <property type="entry name" value="BETA-GLUCOSIDASE"/>
    <property type="match status" value="1"/>
</dbReference>
<dbReference type="InterPro" id="IPR036881">
    <property type="entry name" value="Glyco_hydro_3_C_sf"/>
</dbReference>
<dbReference type="FunFam" id="2.60.40.10:FF:000495">
    <property type="entry name" value="Periplasmic beta-glucosidase"/>
    <property type="match status" value="1"/>
</dbReference>
<organism evidence="4 5">
    <name type="scientific">Blautia segnis</name>
    <dbReference type="NCBI Taxonomy" id="2763030"/>
    <lineage>
        <taxon>Bacteria</taxon>
        <taxon>Bacillati</taxon>
        <taxon>Bacillota</taxon>
        <taxon>Clostridia</taxon>
        <taxon>Lachnospirales</taxon>
        <taxon>Lachnospiraceae</taxon>
        <taxon>Blautia</taxon>
    </lineage>
</organism>
<accession>A0A8I0AGQ9</accession>
<evidence type="ECO:0000313" key="4">
    <source>
        <dbReference type="EMBL" id="MBC5650400.1"/>
    </source>
</evidence>
<protein>
    <submittedName>
        <fullName evidence="4">Glycoside hydrolase family 3 C-terminal domain-containing protein</fullName>
    </submittedName>
</protein>
<dbReference type="Pfam" id="PF01915">
    <property type="entry name" value="Glyco_hydro_3_C"/>
    <property type="match status" value="1"/>
</dbReference>
<dbReference type="GO" id="GO:0008422">
    <property type="term" value="F:beta-glucosidase activity"/>
    <property type="evidence" value="ECO:0007669"/>
    <property type="project" value="UniProtKB-ARBA"/>
</dbReference>
<dbReference type="InterPro" id="IPR001764">
    <property type="entry name" value="Glyco_hydro_3_N"/>
</dbReference>
<dbReference type="GO" id="GO:0005975">
    <property type="term" value="P:carbohydrate metabolic process"/>
    <property type="evidence" value="ECO:0007669"/>
    <property type="project" value="InterPro"/>
</dbReference>
<evidence type="ECO:0000256" key="1">
    <source>
        <dbReference type="ARBA" id="ARBA00005336"/>
    </source>
</evidence>
<dbReference type="InterPro" id="IPR013783">
    <property type="entry name" value="Ig-like_fold"/>
</dbReference>
<dbReference type="SUPFAM" id="SSF51445">
    <property type="entry name" value="(Trans)glycosidases"/>
    <property type="match status" value="1"/>
</dbReference>
<feature type="domain" description="Fibronectin type III-like" evidence="3">
    <location>
        <begin position="581"/>
        <end position="651"/>
    </location>
</feature>
<dbReference type="Proteomes" id="UP000652847">
    <property type="component" value="Unassembled WGS sequence"/>
</dbReference>
<name>A0A8I0AGQ9_9FIRM</name>
<dbReference type="Gene3D" id="3.20.20.300">
    <property type="entry name" value="Glycoside hydrolase, family 3, N-terminal domain"/>
    <property type="match status" value="1"/>
</dbReference>
<keyword evidence="5" id="KW-1185">Reference proteome</keyword>
<comment type="caution">
    <text evidence="4">The sequence shown here is derived from an EMBL/GenBank/DDBJ whole genome shotgun (WGS) entry which is preliminary data.</text>
</comment>
<evidence type="ECO:0000313" key="5">
    <source>
        <dbReference type="Proteomes" id="UP000652847"/>
    </source>
</evidence>
<proteinExistence type="inferred from homology"/>
<dbReference type="InterPro" id="IPR036962">
    <property type="entry name" value="Glyco_hydro_3_N_sf"/>
</dbReference>
<dbReference type="InterPro" id="IPR026891">
    <property type="entry name" value="Fn3-like"/>
</dbReference>
<dbReference type="InterPro" id="IPR002772">
    <property type="entry name" value="Glyco_hydro_3_C"/>
</dbReference>
<dbReference type="Gene3D" id="2.60.40.10">
    <property type="entry name" value="Immunoglobulins"/>
    <property type="match status" value="1"/>
</dbReference>
<reference evidence="4 5" key="1">
    <citation type="submission" date="2020-08" db="EMBL/GenBank/DDBJ databases">
        <title>Genome public.</title>
        <authorList>
            <person name="Liu C."/>
            <person name="Sun Q."/>
        </authorList>
    </citation>
    <scope>NUCLEOTIDE SEQUENCE [LARGE SCALE GENOMIC DNA]</scope>
    <source>
        <strain evidence="4 5">BX17</strain>
    </source>
</reference>
<comment type="similarity">
    <text evidence="1">Belongs to the glycosyl hydrolase 3 family.</text>
</comment>
<dbReference type="AlphaFoldDB" id="A0A8I0AGQ9"/>
<dbReference type="Pfam" id="PF00933">
    <property type="entry name" value="Glyco_hydro_3"/>
    <property type="match status" value="1"/>
</dbReference>
<dbReference type="SUPFAM" id="SSF52279">
    <property type="entry name" value="Beta-D-glucan exohydrolase, C-terminal domain"/>
    <property type="match status" value="1"/>
</dbReference>